<reference evidence="1 2" key="1">
    <citation type="journal article" date="2020" name="Mol. Biol. Evol.">
        <title>Distinct Expression and Methylation Patterns for Genes with Different Fates following a Single Whole-Genome Duplication in Flowering Plants.</title>
        <authorList>
            <person name="Shi T."/>
            <person name="Rahmani R.S."/>
            <person name="Gugger P.F."/>
            <person name="Wang M."/>
            <person name="Li H."/>
            <person name="Zhang Y."/>
            <person name="Li Z."/>
            <person name="Wang Q."/>
            <person name="Van de Peer Y."/>
            <person name="Marchal K."/>
            <person name="Chen J."/>
        </authorList>
    </citation>
    <scope>NUCLEOTIDE SEQUENCE [LARGE SCALE GENOMIC DNA]</scope>
    <source>
        <tissue evidence="1">Leaf</tissue>
    </source>
</reference>
<dbReference type="AlphaFoldDB" id="A0A822YR78"/>
<evidence type="ECO:0000313" key="2">
    <source>
        <dbReference type="Proteomes" id="UP000607653"/>
    </source>
</evidence>
<sequence>MNTTKEDNYDDCTLLSIIDMTILRNVKSNGSKDVEIKEAPLLCSMVFLRSGYIVRVNQVRTQKSTMEKWQLLATLHCK</sequence>
<name>A0A822YR78_NELNU</name>
<protein>
    <submittedName>
        <fullName evidence="1">Uncharacterized protein</fullName>
    </submittedName>
</protein>
<dbReference type="Proteomes" id="UP000607653">
    <property type="component" value="Unassembled WGS sequence"/>
</dbReference>
<comment type="caution">
    <text evidence="1">The sequence shown here is derived from an EMBL/GenBank/DDBJ whole genome shotgun (WGS) entry which is preliminary data.</text>
</comment>
<dbReference type="EMBL" id="DUZY01000003">
    <property type="protein sequence ID" value="DAD33899.1"/>
    <property type="molecule type" value="Genomic_DNA"/>
</dbReference>
<gene>
    <name evidence="1" type="ORF">HUJ06_012750</name>
</gene>
<accession>A0A822YR78</accession>
<keyword evidence="2" id="KW-1185">Reference proteome</keyword>
<organism evidence="1 2">
    <name type="scientific">Nelumbo nucifera</name>
    <name type="common">Sacred lotus</name>
    <dbReference type="NCBI Taxonomy" id="4432"/>
    <lineage>
        <taxon>Eukaryota</taxon>
        <taxon>Viridiplantae</taxon>
        <taxon>Streptophyta</taxon>
        <taxon>Embryophyta</taxon>
        <taxon>Tracheophyta</taxon>
        <taxon>Spermatophyta</taxon>
        <taxon>Magnoliopsida</taxon>
        <taxon>Proteales</taxon>
        <taxon>Nelumbonaceae</taxon>
        <taxon>Nelumbo</taxon>
    </lineage>
</organism>
<proteinExistence type="predicted"/>
<evidence type="ECO:0000313" key="1">
    <source>
        <dbReference type="EMBL" id="DAD33899.1"/>
    </source>
</evidence>